<evidence type="ECO:0000313" key="2">
    <source>
        <dbReference type="EMBL" id="HHV66996.1"/>
    </source>
</evidence>
<dbReference type="Gene3D" id="2.10.10.30">
    <property type="match status" value="1"/>
</dbReference>
<name>A0A7V6TYJ8_9HYPH</name>
<organism evidence="2 3">
    <name type="scientific">Brucella intermedia</name>
    <dbReference type="NCBI Taxonomy" id="94625"/>
    <lineage>
        <taxon>Bacteria</taxon>
        <taxon>Pseudomonadati</taxon>
        <taxon>Pseudomonadota</taxon>
        <taxon>Alphaproteobacteria</taxon>
        <taxon>Hyphomicrobiales</taxon>
        <taxon>Brucellaceae</taxon>
        <taxon>Brucella/Ochrobactrum group</taxon>
        <taxon>Brucella</taxon>
    </lineage>
</organism>
<dbReference type="InterPro" id="IPR041352">
    <property type="entry name" value="Mtd_N"/>
</dbReference>
<proteinExistence type="predicted"/>
<gene>
    <name evidence="2" type="ORF">GXX48_05045</name>
</gene>
<comment type="caution">
    <text evidence="2">The sequence shown here is derived from an EMBL/GenBank/DDBJ whole genome shotgun (WGS) entry which is preliminary data.</text>
</comment>
<evidence type="ECO:0000313" key="3">
    <source>
        <dbReference type="Proteomes" id="UP000551563"/>
    </source>
</evidence>
<dbReference type="EMBL" id="DUMN01000154">
    <property type="protein sequence ID" value="HHV66996.1"/>
    <property type="molecule type" value="Genomic_DNA"/>
</dbReference>
<reference evidence="2 3" key="1">
    <citation type="journal article" date="2020" name="Biotechnol. Biofuels">
        <title>New insights from the biogas microbiome by comprehensive genome-resolved metagenomics of nearly 1600 species originating from multiple anaerobic digesters.</title>
        <authorList>
            <person name="Campanaro S."/>
            <person name="Treu L."/>
            <person name="Rodriguez-R L.M."/>
            <person name="Kovalovszki A."/>
            <person name="Ziels R.M."/>
            <person name="Maus I."/>
            <person name="Zhu X."/>
            <person name="Kougias P.G."/>
            <person name="Basile A."/>
            <person name="Luo G."/>
            <person name="Schluter A."/>
            <person name="Konstantinidis K.T."/>
            <person name="Angelidaki I."/>
        </authorList>
    </citation>
    <scope>NUCLEOTIDE SEQUENCE [LARGE SCALE GENOMIC DNA]</scope>
    <source>
        <strain evidence="2">AS04akNAM_66</strain>
    </source>
</reference>
<sequence length="597" mass="65219">MATEVRWRRGTAAEHEDFTGAMSEITHDTTNNNLRVHDGQKPGGYATLMEDQLGVAGGVAALDETGNVPEEQLGNASIPTVANYAELKSTPVAEKEKVAFLTLAGSEGTFFWKLGDFSQKIDDENYVASDHHPATVGAWVRSSIHAPYVLPTFRGLKISEFLTSNDAWETDKSTSLQNAVYALLGNDRYHGLDLEGRLLTIGVPINFGTENAYFPNKYIANGHIYALEEFPDGEYLFDLKDNPDLRNFKFLNVSMMGDNRAGWLRMPEKYKYVTLESCFLLNAGGLASEAVLSGMRVGIYDPDTPSGGSHELGVYSCFLDSGQYENGKNQVAIYSNNPDINISNNLCQYFKAFFIGSSGSYQINGNHVWSNTDNGLPCIMAKFLNATYGLGLQFNNNYVDGVQVILSNENNPSQHISGAAIIGNNFLLTPDAPNGMPFVLIQPHQSNSWLSGLDMSGNTYDTNSTSSHFVNIAVDETYGNIDPDHITSVVIADNAFNEASQWGKIYQSKARYNSSLVASDNGYKYLNFADAIPPFSKVKQVRSAQFSRLASDGGLYFAVPNIDGDSAVGVVITNGSSVMPAEGRIFVEVDINSDKMN</sequence>
<dbReference type="Proteomes" id="UP000551563">
    <property type="component" value="Unassembled WGS sequence"/>
</dbReference>
<feature type="domain" description="Major tropism determinant N-terminal" evidence="1">
    <location>
        <begin position="5"/>
        <end position="40"/>
    </location>
</feature>
<protein>
    <recommendedName>
        <fullName evidence="1">Major tropism determinant N-terminal domain-containing protein</fullName>
    </recommendedName>
</protein>
<dbReference type="Pfam" id="PF18454">
    <property type="entry name" value="Mtd_N"/>
    <property type="match status" value="1"/>
</dbReference>
<evidence type="ECO:0000259" key="1">
    <source>
        <dbReference type="Pfam" id="PF18454"/>
    </source>
</evidence>
<dbReference type="AlphaFoldDB" id="A0A7V6TYJ8"/>
<accession>A0A7V6TYJ8</accession>